<name>A0A5C5UMQ5_9CORY</name>
<dbReference type="PANTHER" id="PTHR43252">
    <property type="entry name" value="TRANSCRIPTIONAL REGULATOR YQJI"/>
    <property type="match status" value="1"/>
</dbReference>
<protein>
    <submittedName>
        <fullName evidence="1">PadR family transcriptional regulator</fullName>
    </submittedName>
</protein>
<proteinExistence type="predicted"/>
<keyword evidence="2" id="KW-1185">Reference proteome</keyword>
<dbReference type="RefSeq" id="WP_146323966.1">
    <property type="nucleotide sequence ID" value="NZ_BAABLR010000007.1"/>
</dbReference>
<dbReference type="SUPFAM" id="SSF46785">
    <property type="entry name" value="Winged helix' DNA-binding domain"/>
    <property type="match status" value="1"/>
</dbReference>
<dbReference type="Gene3D" id="1.10.10.10">
    <property type="entry name" value="Winged helix-like DNA-binding domain superfamily/Winged helix DNA-binding domain"/>
    <property type="match status" value="1"/>
</dbReference>
<dbReference type="InterPro" id="IPR036388">
    <property type="entry name" value="WH-like_DNA-bd_sf"/>
</dbReference>
<sequence>MAYVILGLLLIRSMSLYDLVRAFEAGPSLFYSASSGSIKRAIDGLLRDGKIEVEHIDAGARGRKTYRITETGNAEFHTWMRSKIPLGNAEPAMLARLFFLGFVPADQRGVILDNIEHGLLQSLVRLRKLEGQVAQAEVPKHLSDVAMYQRAVLAYGLATHQFSLDWFRHNLR</sequence>
<evidence type="ECO:0000313" key="1">
    <source>
        <dbReference type="EMBL" id="TWT26690.1"/>
    </source>
</evidence>
<dbReference type="Proteomes" id="UP000320791">
    <property type="component" value="Unassembled WGS sequence"/>
</dbReference>
<gene>
    <name evidence="1" type="ORF">FRX94_04665</name>
</gene>
<dbReference type="OrthoDB" id="3746369at2"/>
<dbReference type="AlphaFoldDB" id="A0A5C5UMQ5"/>
<evidence type="ECO:0000313" key="2">
    <source>
        <dbReference type="Proteomes" id="UP000320791"/>
    </source>
</evidence>
<accession>A0A5C5UMQ5</accession>
<dbReference type="InterPro" id="IPR036390">
    <property type="entry name" value="WH_DNA-bd_sf"/>
</dbReference>
<dbReference type="EMBL" id="VOHM01000007">
    <property type="protein sequence ID" value="TWT26690.1"/>
    <property type="molecule type" value="Genomic_DNA"/>
</dbReference>
<organism evidence="1 2">
    <name type="scientific">Corynebacterium canis</name>
    <dbReference type="NCBI Taxonomy" id="679663"/>
    <lineage>
        <taxon>Bacteria</taxon>
        <taxon>Bacillati</taxon>
        <taxon>Actinomycetota</taxon>
        <taxon>Actinomycetes</taxon>
        <taxon>Mycobacteriales</taxon>
        <taxon>Corynebacteriaceae</taxon>
        <taxon>Corynebacterium</taxon>
    </lineage>
</organism>
<comment type="caution">
    <text evidence="1">The sequence shown here is derived from an EMBL/GenBank/DDBJ whole genome shotgun (WGS) entry which is preliminary data.</text>
</comment>
<dbReference type="PANTHER" id="PTHR43252:SF6">
    <property type="entry name" value="NEGATIVE TRANSCRIPTION REGULATOR PADR"/>
    <property type="match status" value="1"/>
</dbReference>
<reference evidence="1 2" key="1">
    <citation type="submission" date="2019-08" db="EMBL/GenBank/DDBJ databases">
        <authorList>
            <person name="Lei W."/>
        </authorList>
    </citation>
    <scope>NUCLEOTIDE SEQUENCE [LARGE SCALE GENOMIC DNA]</scope>
    <source>
        <strain evidence="1 2">CCUG 58627</strain>
    </source>
</reference>